<gene>
    <name evidence="3" type="ORF">HNR50_002754</name>
</gene>
<dbReference type="InterPro" id="IPR036737">
    <property type="entry name" value="OmpA-like_sf"/>
</dbReference>
<dbReference type="RefSeq" id="WP_184747327.1">
    <property type="nucleotide sequence ID" value="NZ_JACHGJ010000005.1"/>
</dbReference>
<dbReference type="AlphaFoldDB" id="A0A841RCG5"/>
<organism evidence="3 4">
    <name type="scientific">Spirochaeta isovalerica</name>
    <dbReference type="NCBI Taxonomy" id="150"/>
    <lineage>
        <taxon>Bacteria</taxon>
        <taxon>Pseudomonadati</taxon>
        <taxon>Spirochaetota</taxon>
        <taxon>Spirochaetia</taxon>
        <taxon>Spirochaetales</taxon>
        <taxon>Spirochaetaceae</taxon>
        <taxon>Spirochaeta</taxon>
    </lineage>
</organism>
<dbReference type="Pfam" id="PF00691">
    <property type="entry name" value="OmpA"/>
    <property type="match status" value="1"/>
</dbReference>
<dbReference type="CDD" id="cd07185">
    <property type="entry name" value="OmpA_C-like"/>
    <property type="match status" value="1"/>
</dbReference>
<evidence type="ECO:0000313" key="4">
    <source>
        <dbReference type="Proteomes" id="UP000587760"/>
    </source>
</evidence>
<comment type="caution">
    <text evidence="3">The sequence shown here is derived from an EMBL/GenBank/DDBJ whole genome shotgun (WGS) entry which is preliminary data.</text>
</comment>
<keyword evidence="1" id="KW-0472">Membrane</keyword>
<dbReference type="PROSITE" id="PS51123">
    <property type="entry name" value="OMPA_2"/>
    <property type="match status" value="1"/>
</dbReference>
<dbReference type="Proteomes" id="UP000587760">
    <property type="component" value="Unassembled WGS sequence"/>
</dbReference>
<dbReference type="InterPro" id="IPR050330">
    <property type="entry name" value="Bact_OuterMem_StrucFunc"/>
</dbReference>
<keyword evidence="4" id="KW-1185">Reference proteome</keyword>
<dbReference type="InterPro" id="IPR006665">
    <property type="entry name" value="OmpA-like"/>
</dbReference>
<dbReference type="PANTHER" id="PTHR30329:SF21">
    <property type="entry name" value="LIPOPROTEIN YIAD-RELATED"/>
    <property type="match status" value="1"/>
</dbReference>
<evidence type="ECO:0000256" key="1">
    <source>
        <dbReference type="PROSITE-ProRule" id="PRU00473"/>
    </source>
</evidence>
<accession>A0A841RCG5</accession>
<sequence>MKRGIIPLLFVFLFSASLDSEVYFSFVPAGKYRVIERSDYRLRQNGTYKGHIYNENRGILSADLQSDGSYRVSATYYVFEELTRDGSRQASKVDEINRSDFTLYTSGEMIIDRNETYPLIRSFPSYTSDPVAKGDSWLAFSEKVVLHKGTVTRFPVYCEYVYEGLSRYQGQDVHSIRAKYAVRYNQGDDPDGNPELKNISGTHDVSIIISAFDGEPILIRDNMREIHQFTDGQSLEKNGFILTFFKGVRGLDRANMAEKLMADLQSDLGDDISGDISLSQKDEGLLLTLKNLHFLPDQAVLLADDVPLLDSLARYLKTVDDRSFLVKGHTADVGTRESQFELSIDRAVVVVNELIKRGIGEDRFLYMGMGGTEPVASNDSEEGRAENRRVEILIMED</sequence>
<dbReference type="Gene3D" id="3.30.1330.60">
    <property type="entry name" value="OmpA-like domain"/>
    <property type="match status" value="1"/>
</dbReference>
<dbReference type="PANTHER" id="PTHR30329">
    <property type="entry name" value="STATOR ELEMENT OF FLAGELLAR MOTOR COMPLEX"/>
    <property type="match status" value="1"/>
</dbReference>
<name>A0A841RCG5_9SPIO</name>
<reference evidence="3 4" key="1">
    <citation type="submission" date="2020-08" db="EMBL/GenBank/DDBJ databases">
        <title>Genomic Encyclopedia of Type Strains, Phase IV (KMG-IV): sequencing the most valuable type-strain genomes for metagenomic binning, comparative biology and taxonomic classification.</title>
        <authorList>
            <person name="Goeker M."/>
        </authorList>
    </citation>
    <scope>NUCLEOTIDE SEQUENCE [LARGE SCALE GENOMIC DNA]</scope>
    <source>
        <strain evidence="3 4">DSM 2461</strain>
    </source>
</reference>
<feature type="domain" description="OmpA-like" evidence="2">
    <location>
        <begin position="281"/>
        <end position="397"/>
    </location>
</feature>
<dbReference type="GO" id="GO:0016020">
    <property type="term" value="C:membrane"/>
    <property type="evidence" value="ECO:0007669"/>
    <property type="project" value="UniProtKB-UniRule"/>
</dbReference>
<protein>
    <submittedName>
        <fullName evidence="3">Outer membrane protein OmpA-like peptidoglycan-associated protein</fullName>
    </submittedName>
</protein>
<dbReference type="EMBL" id="JACHGJ010000005">
    <property type="protein sequence ID" value="MBB6481081.1"/>
    <property type="molecule type" value="Genomic_DNA"/>
</dbReference>
<evidence type="ECO:0000259" key="2">
    <source>
        <dbReference type="PROSITE" id="PS51123"/>
    </source>
</evidence>
<proteinExistence type="predicted"/>
<dbReference type="SUPFAM" id="SSF103088">
    <property type="entry name" value="OmpA-like"/>
    <property type="match status" value="1"/>
</dbReference>
<evidence type="ECO:0000313" key="3">
    <source>
        <dbReference type="EMBL" id="MBB6481081.1"/>
    </source>
</evidence>